<protein>
    <submittedName>
        <fullName evidence="1">Uncharacterized protein</fullName>
    </submittedName>
</protein>
<accession>A0AAF0C558</accession>
<gene>
    <name evidence="1" type="ORF">SG35_009020</name>
</gene>
<dbReference type="Proteomes" id="UP000032568">
    <property type="component" value="Chromosome"/>
</dbReference>
<dbReference type="KEGG" id="tact:SG35_009020"/>
<dbReference type="EMBL" id="CP059735">
    <property type="protein sequence ID" value="WDE00751.1"/>
    <property type="molecule type" value="Genomic_DNA"/>
</dbReference>
<organism evidence="1 2">
    <name type="scientific">Thalassomonas actiniarum</name>
    <dbReference type="NCBI Taxonomy" id="485447"/>
    <lineage>
        <taxon>Bacteria</taxon>
        <taxon>Pseudomonadati</taxon>
        <taxon>Pseudomonadota</taxon>
        <taxon>Gammaproteobacteria</taxon>
        <taxon>Alteromonadales</taxon>
        <taxon>Colwelliaceae</taxon>
        <taxon>Thalassomonas</taxon>
    </lineage>
</organism>
<reference evidence="1 2" key="1">
    <citation type="journal article" date="2015" name="Genome Announc.">
        <title>Draft Genome Sequences of Marine Isolates of Thalassomonas viridans and Thalassomonas actiniarum.</title>
        <authorList>
            <person name="Olonade I."/>
            <person name="van Zyl L.J."/>
            <person name="Trindade M."/>
        </authorList>
    </citation>
    <scope>NUCLEOTIDE SEQUENCE [LARGE SCALE GENOMIC DNA]</scope>
    <source>
        <strain evidence="1 2">A5K-106</strain>
    </source>
</reference>
<dbReference type="AlphaFoldDB" id="A0AAF0C558"/>
<evidence type="ECO:0000313" key="2">
    <source>
        <dbReference type="Proteomes" id="UP000032568"/>
    </source>
</evidence>
<name>A0AAF0C558_9GAMM</name>
<proteinExistence type="predicted"/>
<evidence type="ECO:0000313" key="1">
    <source>
        <dbReference type="EMBL" id="WDE00751.1"/>
    </source>
</evidence>
<reference evidence="1 2" key="2">
    <citation type="journal article" date="2022" name="Mar. Drugs">
        <title>Bioassay-Guided Fractionation Leads to the Detection of Cholic Acid Generated by the Rare Thalassomonas sp.</title>
        <authorList>
            <person name="Pheiffer F."/>
            <person name="Schneider Y.K."/>
            <person name="Hansen E.H."/>
            <person name="Andersen J.H."/>
            <person name="Isaksson J."/>
            <person name="Busche T."/>
            <person name="R C."/>
            <person name="Kalinowski J."/>
            <person name="Zyl L.V."/>
            <person name="Trindade M."/>
        </authorList>
    </citation>
    <scope>NUCLEOTIDE SEQUENCE [LARGE SCALE GENOMIC DNA]</scope>
    <source>
        <strain evidence="1 2">A5K-106</strain>
    </source>
</reference>
<keyword evidence="2" id="KW-1185">Reference proteome</keyword>
<dbReference type="RefSeq" id="WP_152646580.1">
    <property type="nucleotide sequence ID" value="NZ_CP059735.1"/>
</dbReference>
<sequence length="107" mass="12294">MMNSNRRTNTETIPEFFSCGFAVQVTDNKKITNAPGIASLDTFWQQYRQHAPEKLSRFMLTHYNVKAASNAQLVDEFWQDCLSEVVASGGVLPHASIFDWLYFRGYH</sequence>